<dbReference type="Proteomes" id="UP000789405">
    <property type="component" value="Unassembled WGS sequence"/>
</dbReference>
<dbReference type="SUPFAM" id="SSF56112">
    <property type="entry name" value="Protein kinase-like (PK-like)"/>
    <property type="match status" value="1"/>
</dbReference>
<dbReference type="Gene3D" id="1.10.510.10">
    <property type="entry name" value="Transferase(Phosphotransferase) domain 1"/>
    <property type="match status" value="1"/>
</dbReference>
<reference evidence="2" key="1">
    <citation type="submission" date="2021-06" db="EMBL/GenBank/DDBJ databases">
        <authorList>
            <person name="Kallberg Y."/>
            <person name="Tangrot J."/>
            <person name="Rosling A."/>
        </authorList>
    </citation>
    <scope>NUCLEOTIDE SEQUENCE</scope>
    <source>
        <strain evidence="2">MA453B</strain>
    </source>
</reference>
<comment type="caution">
    <text evidence="2">The sequence shown here is derived from an EMBL/GenBank/DDBJ whole genome shotgun (WGS) entry which is preliminary data.</text>
</comment>
<organism evidence="2 3">
    <name type="scientific">Dentiscutata erythropus</name>
    <dbReference type="NCBI Taxonomy" id="1348616"/>
    <lineage>
        <taxon>Eukaryota</taxon>
        <taxon>Fungi</taxon>
        <taxon>Fungi incertae sedis</taxon>
        <taxon>Mucoromycota</taxon>
        <taxon>Glomeromycotina</taxon>
        <taxon>Glomeromycetes</taxon>
        <taxon>Diversisporales</taxon>
        <taxon>Gigasporaceae</taxon>
        <taxon>Dentiscutata</taxon>
    </lineage>
</organism>
<evidence type="ECO:0000313" key="2">
    <source>
        <dbReference type="EMBL" id="CAG8792992.1"/>
    </source>
</evidence>
<proteinExistence type="predicted"/>
<dbReference type="GO" id="GO:0005524">
    <property type="term" value="F:ATP binding"/>
    <property type="evidence" value="ECO:0007669"/>
    <property type="project" value="InterPro"/>
</dbReference>
<name>A0A9N9JRQ0_9GLOM</name>
<feature type="non-terminal residue" evidence="2">
    <location>
        <position position="317"/>
    </location>
</feature>
<accession>A0A9N9JRQ0</accession>
<dbReference type="EMBL" id="CAJVPY010028642">
    <property type="protein sequence ID" value="CAG8792992.1"/>
    <property type="molecule type" value="Genomic_DNA"/>
</dbReference>
<dbReference type="InterPro" id="IPR051681">
    <property type="entry name" value="Ser/Thr_Kinases-Pseudokinases"/>
</dbReference>
<dbReference type="GO" id="GO:0004674">
    <property type="term" value="F:protein serine/threonine kinase activity"/>
    <property type="evidence" value="ECO:0007669"/>
    <property type="project" value="TreeGrafter"/>
</dbReference>
<protein>
    <submittedName>
        <fullName evidence="2">355_t:CDS:1</fullName>
    </submittedName>
</protein>
<dbReference type="Pfam" id="PF07714">
    <property type="entry name" value="PK_Tyr_Ser-Thr"/>
    <property type="match status" value="1"/>
</dbReference>
<keyword evidence="3" id="KW-1185">Reference proteome</keyword>
<dbReference type="InterPro" id="IPR001245">
    <property type="entry name" value="Ser-Thr/Tyr_kinase_cat_dom"/>
</dbReference>
<dbReference type="AlphaFoldDB" id="A0A9N9JRQ0"/>
<feature type="domain" description="Protein kinase" evidence="1">
    <location>
        <begin position="137"/>
        <end position="317"/>
    </location>
</feature>
<dbReference type="PANTHER" id="PTHR44329">
    <property type="entry name" value="SERINE/THREONINE-PROTEIN KINASE TNNI3K-RELATED"/>
    <property type="match status" value="1"/>
</dbReference>
<dbReference type="OrthoDB" id="2359412at2759"/>
<dbReference type="InterPro" id="IPR011009">
    <property type="entry name" value="Kinase-like_dom_sf"/>
</dbReference>
<dbReference type="PROSITE" id="PS50011">
    <property type="entry name" value="PROTEIN_KINASE_DOM"/>
    <property type="match status" value="1"/>
</dbReference>
<evidence type="ECO:0000313" key="3">
    <source>
        <dbReference type="Proteomes" id="UP000789405"/>
    </source>
</evidence>
<gene>
    <name evidence="2" type="ORF">DERYTH_LOCUS21799</name>
</gene>
<feature type="non-terminal residue" evidence="2">
    <location>
        <position position="1"/>
    </location>
</feature>
<sequence>TVELMRIPDTGSRVSAICISHSIHLLYMVWLEVLYLNIFNKDHSPWLNLYGITRYSQDNLLFWVFYIERNKRYGVCPSCKKFNTNIAWCKSCDTSVLISQFENWTSGDKKIDKFIQNTQRDSFHYKNYLEYIPFDRFKDVKYLAKGGFSTVYQATWLDGFRTFYKSHKNRLKPKSVVLKTFPKITGKDKYCLKEIIAHQNVTIRRNGRRSDAIHPHGITCHPHSMEFFMIFDYAKEGNLRQYLRNNYHRIKWIDKLRILKEISKQLFAVHTHGFLHNDLHSGNVLFSSQGKSFVFDFGLAEKISENSNDLNQSRIPG</sequence>
<evidence type="ECO:0000259" key="1">
    <source>
        <dbReference type="PROSITE" id="PS50011"/>
    </source>
</evidence>
<dbReference type="InterPro" id="IPR000719">
    <property type="entry name" value="Prot_kinase_dom"/>
</dbReference>